<organism evidence="1 2">
    <name type="scientific">Kluyveromyces dobzhanskii CBS 2104</name>
    <dbReference type="NCBI Taxonomy" id="1427455"/>
    <lineage>
        <taxon>Eukaryota</taxon>
        <taxon>Fungi</taxon>
        <taxon>Dikarya</taxon>
        <taxon>Ascomycota</taxon>
        <taxon>Saccharomycotina</taxon>
        <taxon>Saccharomycetes</taxon>
        <taxon>Saccharomycetales</taxon>
        <taxon>Saccharomycetaceae</taxon>
        <taxon>Kluyveromyces</taxon>
    </lineage>
</organism>
<dbReference type="EMBL" id="CCBQ010000046">
    <property type="protein sequence ID" value="CDO96012.1"/>
    <property type="molecule type" value="Genomic_DNA"/>
</dbReference>
<dbReference type="OrthoDB" id="4065753at2759"/>
<proteinExistence type="predicted"/>
<keyword evidence="2" id="KW-1185">Reference proteome</keyword>
<dbReference type="Proteomes" id="UP000031516">
    <property type="component" value="Unassembled WGS sequence"/>
</dbReference>
<sequence length="449" mass="51637">MSKTGNNSVLTPFSSEPESYTDVLQFFQSSMEKCLNALNTKQQIRDSTEVWDELVDTILSFVPLNLAKELLQDTNPGKQLVISLIQDILVQNPDIDFTVDANYMSDNICARYADDHFVVRYKTNIVIHFKIILTFFELLSEDYGSAFFSFRWILQFISATKRSLQNDKIVDFTSVQINHITLQVALYLAKSLNLDFNQSKRVKYVSPNSVRVNRLDLFKGVLFTILEHSDGVVSKHQGIREKHITAEYFKICAEIYESIALLDGSVFNYELAHDLKATVIAPQNVFSTYMVRQYMLAAVHFPFNDPNRLVCFHKILMGVFFVGNVDMRTFDYFYNQFHQCAKSIDERHFITDYANFSLSGTFVNIIESVAKKHQNRKSLPYVLIRLSTNEVIIDSDFDCTSANRHTCSKEAGKLKRKVLGSNYDDEQLELGDKGLNDFMSFWHQLSDGL</sequence>
<dbReference type="AlphaFoldDB" id="A0A0A8LCP0"/>
<evidence type="ECO:0000313" key="1">
    <source>
        <dbReference type="EMBL" id="CDO96012.1"/>
    </source>
</evidence>
<protein>
    <submittedName>
        <fullName evidence="1">WGS project CCBQ000000000 data, contig 00010</fullName>
    </submittedName>
</protein>
<accession>A0A0A8LCP0</accession>
<evidence type="ECO:0000313" key="2">
    <source>
        <dbReference type="Proteomes" id="UP000031516"/>
    </source>
</evidence>
<gene>
    <name evidence="1" type="ORF">KLDO_g4232</name>
</gene>
<comment type="caution">
    <text evidence="1">The sequence shown here is derived from an EMBL/GenBank/DDBJ whole genome shotgun (WGS) entry which is preliminary data.</text>
</comment>
<name>A0A0A8LCP0_9SACH</name>
<reference evidence="1 2" key="1">
    <citation type="submission" date="2014-03" db="EMBL/GenBank/DDBJ databases">
        <title>The genome of Kluyveromyces dobzhanskii.</title>
        <authorList>
            <person name="Nystedt B."/>
            <person name="Astrom S."/>
        </authorList>
    </citation>
    <scope>NUCLEOTIDE SEQUENCE [LARGE SCALE GENOMIC DNA]</scope>
    <source>
        <strain evidence="1 2">CBS 2104</strain>
    </source>
</reference>